<dbReference type="RefSeq" id="WP_280763761.1">
    <property type="nucleotide sequence ID" value="NZ_JARXVC010000023.1"/>
</dbReference>
<sequence length="131" mass="14028">MRGHRAHAETTRSHSKRVVFTPEERALIEQASALRGLRPGAYVAAAAVDAAKVATGSGFGGASADQMRELTAEVGQLRRLLGNVAGNLNDVARRANAGGELGGDAAAVLDYTRAMNTRIDAWLREMMRRLR</sequence>
<keyword evidence="2" id="KW-1185">Reference proteome</keyword>
<reference evidence="1 2" key="1">
    <citation type="submission" date="2023-04" db="EMBL/GenBank/DDBJ databases">
        <title>Forest soil microbial communities from Buena Vista Peninsula, Colon Province, Panama.</title>
        <authorList>
            <person name="Bouskill N."/>
        </authorList>
    </citation>
    <scope>NUCLEOTIDE SEQUENCE [LARGE SCALE GENOMIC DNA]</scope>
    <source>
        <strain evidence="1 2">CFH S0262</strain>
    </source>
</reference>
<gene>
    <name evidence="1" type="ORF">M2280_005805</name>
</gene>
<evidence type="ECO:0000313" key="1">
    <source>
        <dbReference type="EMBL" id="MDH6284545.1"/>
    </source>
</evidence>
<evidence type="ECO:0008006" key="3">
    <source>
        <dbReference type="Google" id="ProtNLM"/>
    </source>
</evidence>
<name>A0ABT6MK07_9NOCA</name>
<dbReference type="Proteomes" id="UP001160334">
    <property type="component" value="Unassembled WGS sequence"/>
</dbReference>
<protein>
    <recommendedName>
        <fullName evidence="3">Plasmid mobilization relaxosome protein MobC</fullName>
    </recommendedName>
</protein>
<accession>A0ABT6MK07</accession>
<evidence type="ECO:0000313" key="2">
    <source>
        <dbReference type="Proteomes" id="UP001160334"/>
    </source>
</evidence>
<dbReference type="EMBL" id="JARXVC010000023">
    <property type="protein sequence ID" value="MDH6284545.1"/>
    <property type="molecule type" value="Genomic_DNA"/>
</dbReference>
<comment type="caution">
    <text evidence="1">The sequence shown here is derived from an EMBL/GenBank/DDBJ whole genome shotgun (WGS) entry which is preliminary data.</text>
</comment>
<proteinExistence type="predicted"/>
<organism evidence="1 2">
    <name type="scientific">Prescottella agglutinans</name>
    <dbReference type="NCBI Taxonomy" id="1644129"/>
    <lineage>
        <taxon>Bacteria</taxon>
        <taxon>Bacillati</taxon>
        <taxon>Actinomycetota</taxon>
        <taxon>Actinomycetes</taxon>
        <taxon>Mycobacteriales</taxon>
        <taxon>Nocardiaceae</taxon>
        <taxon>Prescottella</taxon>
    </lineage>
</organism>